<dbReference type="SUPFAM" id="SSF46785">
    <property type="entry name" value="Winged helix' DNA-binding domain"/>
    <property type="match status" value="1"/>
</dbReference>
<dbReference type="PROSITE" id="PS51063">
    <property type="entry name" value="HTH_CRP_2"/>
    <property type="match status" value="1"/>
</dbReference>
<dbReference type="CDD" id="cd00092">
    <property type="entry name" value="HTH_CRP"/>
    <property type="match status" value="1"/>
</dbReference>
<evidence type="ECO:0000256" key="3">
    <source>
        <dbReference type="ARBA" id="ARBA00023159"/>
    </source>
</evidence>
<dbReference type="InterPro" id="IPR018490">
    <property type="entry name" value="cNMP-bd_dom_sf"/>
</dbReference>
<evidence type="ECO:0000313" key="8">
    <source>
        <dbReference type="Proteomes" id="UP001065593"/>
    </source>
</evidence>
<dbReference type="Pfam" id="PF00027">
    <property type="entry name" value="cNMP_binding"/>
    <property type="match status" value="1"/>
</dbReference>
<keyword evidence="3" id="KW-0010">Activator</keyword>
<dbReference type="SMART" id="SM00100">
    <property type="entry name" value="cNMP"/>
    <property type="match status" value="1"/>
</dbReference>
<proteinExistence type="predicted"/>
<dbReference type="Gene3D" id="1.10.10.10">
    <property type="entry name" value="Winged helix-like DNA-binding domain superfamily/Winged helix DNA-binding domain"/>
    <property type="match status" value="1"/>
</dbReference>
<reference evidence="7" key="1">
    <citation type="submission" date="2022-08" db="EMBL/GenBank/DDBJ databases">
        <title>Draft genome sequence of Lysinibacillus sp. strain KH24.</title>
        <authorList>
            <person name="Kanbe H."/>
            <person name="Itoh H."/>
        </authorList>
    </citation>
    <scope>NUCLEOTIDE SEQUENCE</scope>
    <source>
        <strain evidence="7">KH24</strain>
    </source>
</reference>
<dbReference type="InterPro" id="IPR050397">
    <property type="entry name" value="Env_Response_Regulators"/>
</dbReference>
<keyword evidence="8" id="KW-1185">Reference proteome</keyword>
<gene>
    <name evidence="7" type="primary">fnr</name>
    <name evidence="7" type="ORF">LYSBPC_08770</name>
</gene>
<dbReference type="Proteomes" id="UP001065593">
    <property type="component" value="Unassembled WGS sequence"/>
</dbReference>
<feature type="domain" description="HTH crp-type" evidence="6">
    <location>
        <begin position="139"/>
        <end position="213"/>
    </location>
</feature>
<dbReference type="SMART" id="SM00419">
    <property type="entry name" value="HTH_CRP"/>
    <property type="match status" value="1"/>
</dbReference>
<dbReference type="EMBL" id="BRZA01000001">
    <property type="protein sequence ID" value="GLC87750.1"/>
    <property type="molecule type" value="Genomic_DNA"/>
</dbReference>
<evidence type="ECO:0000256" key="1">
    <source>
        <dbReference type="ARBA" id="ARBA00023015"/>
    </source>
</evidence>
<dbReference type="InterPro" id="IPR000595">
    <property type="entry name" value="cNMP-bd_dom"/>
</dbReference>
<dbReference type="InterPro" id="IPR014710">
    <property type="entry name" value="RmlC-like_jellyroll"/>
</dbReference>
<keyword evidence="2" id="KW-0238">DNA-binding</keyword>
<dbReference type="PROSITE" id="PS50042">
    <property type="entry name" value="CNMP_BINDING_3"/>
    <property type="match status" value="1"/>
</dbReference>
<dbReference type="CDD" id="cd00038">
    <property type="entry name" value="CAP_ED"/>
    <property type="match status" value="1"/>
</dbReference>
<dbReference type="Pfam" id="PF13545">
    <property type="entry name" value="HTH_Crp_2"/>
    <property type="match status" value="1"/>
</dbReference>
<sequence length="232" mass="26461">MMGFTDNVQENLHQLFQQHGVFIKVNKDNKIFLEGERSKEIYYIQSGKISISKETEDGKELTIRICGPQSIIGEGSLFCSLTYNSVTASVLEPSTLYVLSRQTLESLLTEQPHLMVTYMQWLQTENLKHQSRLRDLILHGKKGALFSTLIRLSNTYGQPLENGSIYINSPLTNTEIANLCATSREMINRMLNDLKKHGILSFDKGYITIHNLQFLKDEIACENCPLQICRID</sequence>
<dbReference type="InterPro" id="IPR018335">
    <property type="entry name" value="Tscrpt_reg_HTH_Crp-type_CS"/>
</dbReference>
<keyword evidence="1" id="KW-0805">Transcription regulation</keyword>
<evidence type="ECO:0000259" key="6">
    <source>
        <dbReference type="PROSITE" id="PS51063"/>
    </source>
</evidence>
<evidence type="ECO:0000313" key="7">
    <source>
        <dbReference type="EMBL" id="GLC87750.1"/>
    </source>
</evidence>
<protein>
    <submittedName>
        <fullName evidence="7">Crp/Fnr family transcriptional regulator</fullName>
    </submittedName>
</protein>
<dbReference type="InterPro" id="IPR036388">
    <property type="entry name" value="WH-like_DNA-bd_sf"/>
</dbReference>
<dbReference type="InterPro" id="IPR012318">
    <property type="entry name" value="HTH_CRP"/>
</dbReference>
<dbReference type="PANTHER" id="PTHR24567:SF74">
    <property type="entry name" value="HTH-TYPE TRANSCRIPTIONAL REGULATOR ARCR"/>
    <property type="match status" value="1"/>
</dbReference>
<dbReference type="PROSITE" id="PS00042">
    <property type="entry name" value="HTH_CRP_1"/>
    <property type="match status" value="1"/>
</dbReference>
<dbReference type="PANTHER" id="PTHR24567">
    <property type="entry name" value="CRP FAMILY TRANSCRIPTIONAL REGULATORY PROTEIN"/>
    <property type="match status" value="1"/>
</dbReference>
<comment type="caution">
    <text evidence="7">The sequence shown here is derived from an EMBL/GenBank/DDBJ whole genome shotgun (WGS) entry which is preliminary data.</text>
</comment>
<evidence type="ECO:0000259" key="5">
    <source>
        <dbReference type="PROSITE" id="PS50042"/>
    </source>
</evidence>
<dbReference type="InterPro" id="IPR036390">
    <property type="entry name" value="WH_DNA-bd_sf"/>
</dbReference>
<keyword evidence="4" id="KW-0804">Transcription</keyword>
<dbReference type="Gene3D" id="2.60.120.10">
    <property type="entry name" value="Jelly Rolls"/>
    <property type="match status" value="1"/>
</dbReference>
<dbReference type="SUPFAM" id="SSF51206">
    <property type="entry name" value="cAMP-binding domain-like"/>
    <property type="match status" value="1"/>
</dbReference>
<accession>A0ABQ5NHA9</accession>
<feature type="domain" description="Cyclic nucleotide-binding" evidence="5">
    <location>
        <begin position="22"/>
        <end position="108"/>
    </location>
</feature>
<evidence type="ECO:0000256" key="4">
    <source>
        <dbReference type="ARBA" id="ARBA00023163"/>
    </source>
</evidence>
<evidence type="ECO:0000256" key="2">
    <source>
        <dbReference type="ARBA" id="ARBA00023125"/>
    </source>
</evidence>
<name>A0ABQ5NHA9_9BACI</name>
<organism evidence="7 8">
    <name type="scientific">Lysinibacillus piscis</name>
    <dbReference type="NCBI Taxonomy" id="2518931"/>
    <lineage>
        <taxon>Bacteria</taxon>
        <taxon>Bacillati</taxon>
        <taxon>Bacillota</taxon>
        <taxon>Bacilli</taxon>
        <taxon>Bacillales</taxon>
        <taxon>Bacillaceae</taxon>
        <taxon>Lysinibacillus</taxon>
    </lineage>
</organism>